<feature type="chain" id="PRO_5045757911" description="Photosystem II Psb31 protein domain-containing protein" evidence="1">
    <location>
        <begin position="17"/>
        <end position="204"/>
    </location>
</feature>
<gene>
    <name evidence="2" type="ORF">SO694_00053259</name>
</gene>
<dbReference type="Proteomes" id="UP001363151">
    <property type="component" value="Unassembled WGS sequence"/>
</dbReference>
<dbReference type="EMBL" id="JBBJCI010000206">
    <property type="protein sequence ID" value="KAK7241123.1"/>
    <property type="molecule type" value="Genomic_DNA"/>
</dbReference>
<sequence length="204" mass="20456">MLTQLVVCLLAASSRAFTSTSDAAAAALRRALATDASASASSAEAAAEALRQVSAPRVSRRNALTGGALAAAVSAFADVAVVDASGGATAGGAYLLRAKERYNARVVAGAKAFKAAGDDATPALFAEDGPLADLEAAGFLLANAFRINSTQNPDKIPQVKLFKAFKADADAVAAALKKKKKADAKAGMEKAQASLDAYLAGVGL</sequence>
<keyword evidence="1" id="KW-0732">Signal</keyword>
<accession>A0ABR1FY60</accession>
<comment type="caution">
    <text evidence="2">The sequence shown here is derived from an EMBL/GenBank/DDBJ whole genome shotgun (WGS) entry which is preliminary data.</text>
</comment>
<proteinExistence type="predicted"/>
<reference evidence="2 3" key="1">
    <citation type="submission" date="2024-03" db="EMBL/GenBank/DDBJ databases">
        <title>Aureococcus anophagefferens CCMP1851 and Kratosvirus quantuckense: Draft genome of a second virus-susceptible host strain in the model system.</title>
        <authorList>
            <person name="Chase E."/>
            <person name="Truchon A.R."/>
            <person name="Schepens W."/>
            <person name="Wilhelm S.W."/>
        </authorList>
    </citation>
    <scope>NUCLEOTIDE SEQUENCE [LARGE SCALE GENOMIC DNA]</scope>
    <source>
        <strain evidence="2 3">CCMP1851</strain>
    </source>
</reference>
<feature type="signal peptide" evidence="1">
    <location>
        <begin position="1"/>
        <end position="16"/>
    </location>
</feature>
<organism evidence="2 3">
    <name type="scientific">Aureococcus anophagefferens</name>
    <name type="common">Harmful bloom alga</name>
    <dbReference type="NCBI Taxonomy" id="44056"/>
    <lineage>
        <taxon>Eukaryota</taxon>
        <taxon>Sar</taxon>
        <taxon>Stramenopiles</taxon>
        <taxon>Ochrophyta</taxon>
        <taxon>Pelagophyceae</taxon>
        <taxon>Pelagomonadales</taxon>
        <taxon>Pelagomonadaceae</taxon>
        <taxon>Aureococcus</taxon>
    </lineage>
</organism>
<evidence type="ECO:0000313" key="2">
    <source>
        <dbReference type="EMBL" id="KAK7241123.1"/>
    </source>
</evidence>
<evidence type="ECO:0000313" key="3">
    <source>
        <dbReference type="Proteomes" id="UP001363151"/>
    </source>
</evidence>
<evidence type="ECO:0008006" key="4">
    <source>
        <dbReference type="Google" id="ProtNLM"/>
    </source>
</evidence>
<evidence type="ECO:0000256" key="1">
    <source>
        <dbReference type="SAM" id="SignalP"/>
    </source>
</evidence>
<protein>
    <recommendedName>
        <fullName evidence="4">Photosystem II Psb31 protein domain-containing protein</fullName>
    </recommendedName>
</protein>
<keyword evidence="3" id="KW-1185">Reference proteome</keyword>
<name>A0ABR1FY60_AURAN</name>